<sequence length="283" mass="30599">MGLIQKPVALVTGASSGMGNDFALRLLDEGYVVYGAARRLVRMGNIEAAGGIAVLMDITNDSDLVACVDRIIRDHGRIDVLANNAGFGEYGALEDVPLEVARRQLEVNLFGPARLTQLCLPYMRERRAGRIINVSSIGGKLALPLGGWYHASKFALEGYSDALRNEVRPFGIDVIVIEPGGIKSEWSTIALESAKRHSSGNAYSSLSKKLSNALANPTGQPGPEVITDLVVAALKAKRPKVRYSGGHMAKSLLFLKWCLPDRLFDCKRAIQHTAVIGESARMQ</sequence>
<dbReference type="InterPro" id="IPR002347">
    <property type="entry name" value="SDR_fam"/>
</dbReference>
<dbReference type="NCBIfam" id="NF004826">
    <property type="entry name" value="PRK06182.1"/>
    <property type="match status" value="1"/>
</dbReference>
<dbReference type="Gene3D" id="3.40.50.720">
    <property type="entry name" value="NAD(P)-binding Rossmann-like Domain"/>
    <property type="match status" value="1"/>
</dbReference>
<dbReference type="RefSeq" id="WP_310034245.1">
    <property type="nucleotide sequence ID" value="NZ_JAVIZN010000002.1"/>
</dbReference>
<dbReference type="Proteomes" id="UP001245184">
    <property type="component" value="Unassembled WGS sequence"/>
</dbReference>
<evidence type="ECO:0000256" key="2">
    <source>
        <dbReference type="ARBA" id="ARBA00023002"/>
    </source>
</evidence>
<gene>
    <name evidence="4" type="ORF">QF025_005741</name>
</gene>
<reference evidence="4 5" key="1">
    <citation type="submission" date="2023-08" db="EMBL/GenBank/DDBJ databases">
        <title>Genome sequencing of plant associated microbes to promote plant fitness in Sorghum bicolor and Oryza sativa.</title>
        <authorList>
            <person name="Coleman-Derr D."/>
        </authorList>
    </citation>
    <scope>NUCLEOTIDE SEQUENCE [LARGE SCALE GENOMIC DNA]</scope>
    <source>
        <strain evidence="4 5">SLBN-33</strain>
    </source>
</reference>
<dbReference type="CDD" id="cd05374">
    <property type="entry name" value="17beta-HSD-like_SDR_c"/>
    <property type="match status" value="1"/>
</dbReference>
<dbReference type="InterPro" id="IPR036291">
    <property type="entry name" value="NAD(P)-bd_dom_sf"/>
</dbReference>
<evidence type="ECO:0000256" key="3">
    <source>
        <dbReference type="RuleBase" id="RU000363"/>
    </source>
</evidence>
<protein>
    <submittedName>
        <fullName evidence="4">NAD(P)-dependent dehydrogenase (Short-subunit alcohol dehydrogenase family)</fullName>
    </submittedName>
</protein>
<dbReference type="PANTHER" id="PTHR44169">
    <property type="entry name" value="NADPH-DEPENDENT 1-ACYLDIHYDROXYACETONE PHOSPHATE REDUCTASE"/>
    <property type="match status" value="1"/>
</dbReference>
<dbReference type="EMBL" id="JAVIZN010000002">
    <property type="protein sequence ID" value="MDR6207021.1"/>
    <property type="molecule type" value="Genomic_DNA"/>
</dbReference>
<dbReference type="GO" id="GO:0016491">
    <property type="term" value="F:oxidoreductase activity"/>
    <property type="evidence" value="ECO:0007669"/>
    <property type="project" value="UniProtKB-KW"/>
</dbReference>
<organism evidence="4 5">
    <name type="scientific">Paraburkholderia graminis</name>
    <dbReference type="NCBI Taxonomy" id="60548"/>
    <lineage>
        <taxon>Bacteria</taxon>
        <taxon>Pseudomonadati</taxon>
        <taxon>Pseudomonadota</taxon>
        <taxon>Betaproteobacteria</taxon>
        <taxon>Burkholderiales</taxon>
        <taxon>Burkholderiaceae</taxon>
        <taxon>Paraburkholderia</taxon>
    </lineage>
</organism>
<evidence type="ECO:0000256" key="1">
    <source>
        <dbReference type="ARBA" id="ARBA00006484"/>
    </source>
</evidence>
<comment type="similarity">
    <text evidence="1 3">Belongs to the short-chain dehydrogenases/reductases (SDR) family.</text>
</comment>
<dbReference type="PRINTS" id="PR00081">
    <property type="entry name" value="GDHRDH"/>
</dbReference>
<dbReference type="SUPFAM" id="SSF51735">
    <property type="entry name" value="NAD(P)-binding Rossmann-fold domains"/>
    <property type="match status" value="1"/>
</dbReference>
<keyword evidence="2" id="KW-0560">Oxidoreductase</keyword>
<evidence type="ECO:0000313" key="4">
    <source>
        <dbReference type="EMBL" id="MDR6207021.1"/>
    </source>
</evidence>
<dbReference type="AlphaFoldDB" id="A0ABD5CPM5"/>
<dbReference type="PRINTS" id="PR00080">
    <property type="entry name" value="SDRFAMILY"/>
</dbReference>
<name>A0ABD5CPM5_9BURK</name>
<dbReference type="PANTHER" id="PTHR44169:SF6">
    <property type="entry name" value="NADPH-DEPENDENT 1-ACYLDIHYDROXYACETONE PHOSPHATE REDUCTASE"/>
    <property type="match status" value="1"/>
</dbReference>
<accession>A0ABD5CPM5</accession>
<comment type="caution">
    <text evidence="4">The sequence shown here is derived from an EMBL/GenBank/DDBJ whole genome shotgun (WGS) entry which is preliminary data.</text>
</comment>
<evidence type="ECO:0000313" key="5">
    <source>
        <dbReference type="Proteomes" id="UP001245184"/>
    </source>
</evidence>
<dbReference type="Pfam" id="PF00106">
    <property type="entry name" value="adh_short"/>
    <property type="match status" value="1"/>
</dbReference>
<proteinExistence type="inferred from homology"/>